<evidence type="ECO:0000256" key="3">
    <source>
        <dbReference type="ARBA" id="ARBA00023002"/>
    </source>
</evidence>
<keyword evidence="2" id="KW-0288">FMN</keyword>
<dbReference type="OrthoDB" id="9798230at2"/>
<dbReference type="InterPro" id="IPR050627">
    <property type="entry name" value="Nitroreductase/BluB"/>
</dbReference>
<dbReference type="InterPro" id="IPR000415">
    <property type="entry name" value="Nitroreductase-like"/>
</dbReference>
<name>A0A2P8PYF0_9ACTN</name>
<feature type="domain" description="Nitroreductase" evidence="4">
    <location>
        <begin position="15"/>
        <end position="181"/>
    </location>
</feature>
<evidence type="ECO:0000313" key="5">
    <source>
        <dbReference type="EMBL" id="PSM39027.1"/>
    </source>
</evidence>
<dbReference type="GO" id="GO:0016491">
    <property type="term" value="F:oxidoreductase activity"/>
    <property type="evidence" value="ECO:0007669"/>
    <property type="project" value="UniProtKB-KW"/>
</dbReference>
<organism evidence="5 6">
    <name type="scientific">Streptomyces dioscori</name>
    <dbReference type="NCBI Taxonomy" id="2109333"/>
    <lineage>
        <taxon>Bacteria</taxon>
        <taxon>Bacillati</taxon>
        <taxon>Actinomycetota</taxon>
        <taxon>Actinomycetes</taxon>
        <taxon>Kitasatosporales</taxon>
        <taxon>Streptomycetaceae</taxon>
        <taxon>Streptomyces</taxon>
        <taxon>Streptomyces aurantiacus group</taxon>
    </lineage>
</organism>
<dbReference type="PANTHER" id="PTHR23026">
    <property type="entry name" value="NADPH NITROREDUCTASE"/>
    <property type="match status" value="1"/>
</dbReference>
<dbReference type="SUPFAM" id="SSF55469">
    <property type="entry name" value="FMN-dependent nitroreductase-like"/>
    <property type="match status" value="1"/>
</dbReference>
<protein>
    <submittedName>
        <fullName evidence="5">Nitroreductase</fullName>
    </submittedName>
</protein>
<proteinExistence type="predicted"/>
<dbReference type="InterPro" id="IPR029479">
    <property type="entry name" value="Nitroreductase"/>
</dbReference>
<dbReference type="EMBL" id="PYBJ01000027">
    <property type="protein sequence ID" value="PSM39027.1"/>
    <property type="molecule type" value="Genomic_DNA"/>
</dbReference>
<sequence>MTGRIDLFEALESCRSIRRLRPDPLPDELLEKLIHYATRAPSAGNSQLWKFLVVTAPEDRRWFRDMLVEAVGHRFPEPPPADTSAAAEGRRRYRRFIFDFDRIPVLVLPLIENAFPDRDNPDVRFAWSSIYAATQNLLLAARGLGIGAAMTTNHLENEPAVREHFAVPATFEIGATIPLGYPIGRYGPLTRRPVIPTMYRDRFGAPWAAGQPDRASTDPAD</sequence>
<reference evidence="5 6" key="1">
    <citation type="submission" date="2018-03" db="EMBL/GenBank/DDBJ databases">
        <title>Streptomyces dioscori sp. nov., a novel endophytic actinobacterium isolated from bulbil of Dioscorea bulbifera L.</title>
        <authorList>
            <person name="Zhikuan W."/>
        </authorList>
    </citation>
    <scope>NUCLEOTIDE SEQUENCE [LARGE SCALE GENOMIC DNA]</scope>
    <source>
        <strain evidence="5 6">A217</strain>
    </source>
</reference>
<evidence type="ECO:0000256" key="1">
    <source>
        <dbReference type="ARBA" id="ARBA00022630"/>
    </source>
</evidence>
<dbReference type="Pfam" id="PF00881">
    <property type="entry name" value="Nitroreductase"/>
    <property type="match status" value="1"/>
</dbReference>
<dbReference type="AlphaFoldDB" id="A0A2P8PYF0"/>
<dbReference type="Proteomes" id="UP000240429">
    <property type="component" value="Unassembled WGS sequence"/>
</dbReference>
<evidence type="ECO:0000313" key="6">
    <source>
        <dbReference type="Proteomes" id="UP000240429"/>
    </source>
</evidence>
<accession>A0A2P8PYF0</accession>
<dbReference type="PANTHER" id="PTHR23026:SF90">
    <property type="entry name" value="IODOTYROSINE DEIODINASE 1"/>
    <property type="match status" value="1"/>
</dbReference>
<dbReference type="Gene3D" id="3.40.109.10">
    <property type="entry name" value="NADH Oxidase"/>
    <property type="match status" value="1"/>
</dbReference>
<evidence type="ECO:0000256" key="2">
    <source>
        <dbReference type="ARBA" id="ARBA00022643"/>
    </source>
</evidence>
<keyword evidence="3" id="KW-0560">Oxidoreductase</keyword>
<dbReference type="RefSeq" id="WP_107020724.1">
    <property type="nucleotide sequence ID" value="NZ_KZ679053.1"/>
</dbReference>
<keyword evidence="1" id="KW-0285">Flavoprotein</keyword>
<gene>
    <name evidence="5" type="ORF">C6Y14_33960</name>
</gene>
<evidence type="ECO:0000259" key="4">
    <source>
        <dbReference type="Pfam" id="PF00881"/>
    </source>
</evidence>
<comment type="caution">
    <text evidence="5">The sequence shown here is derived from an EMBL/GenBank/DDBJ whole genome shotgun (WGS) entry which is preliminary data.</text>
</comment>
<keyword evidence="6" id="KW-1185">Reference proteome</keyword>